<evidence type="ECO:0000256" key="2">
    <source>
        <dbReference type="ARBA" id="ARBA00022741"/>
    </source>
</evidence>
<gene>
    <name evidence="6" type="ORF">CWI69_08215</name>
</gene>
<dbReference type="OrthoDB" id="9802264at2"/>
<dbReference type="InterPro" id="IPR027417">
    <property type="entry name" value="P-loop_NTPase"/>
</dbReference>
<dbReference type="PANTHER" id="PTHR43023:SF6">
    <property type="entry name" value="INTERMEMBRANE PHOSPHOLIPID TRANSPORT SYSTEM ATP-BINDING PROTEIN MLAF"/>
    <property type="match status" value="1"/>
</dbReference>
<dbReference type="InterPro" id="IPR003593">
    <property type="entry name" value="AAA+_ATPase"/>
</dbReference>
<reference evidence="7" key="1">
    <citation type="journal article" date="2018" name="Front. Microbiol.">
        <title>Genome-Based Analysis Reveals the Taxonomy and Diversity of the Family Idiomarinaceae.</title>
        <authorList>
            <person name="Liu Y."/>
            <person name="Lai Q."/>
            <person name="Shao Z."/>
        </authorList>
    </citation>
    <scope>NUCLEOTIDE SEQUENCE [LARGE SCALE GENOMIC DNA]</scope>
    <source>
        <strain evidence="7">BH195</strain>
    </source>
</reference>
<dbReference type="GO" id="GO:0005524">
    <property type="term" value="F:ATP binding"/>
    <property type="evidence" value="ECO:0007669"/>
    <property type="project" value="UniProtKB-KW"/>
</dbReference>
<keyword evidence="3 6" id="KW-0067">ATP-binding</keyword>
<proteinExistence type="predicted"/>
<keyword evidence="7" id="KW-1185">Reference proteome</keyword>
<evidence type="ECO:0000259" key="5">
    <source>
        <dbReference type="PROSITE" id="PS50893"/>
    </source>
</evidence>
<evidence type="ECO:0000313" key="7">
    <source>
        <dbReference type="Proteomes" id="UP000287198"/>
    </source>
</evidence>
<evidence type="ECO:0000256" key="4">
    <source>
        <dbReference type="SAM" id="MobiDB-lite"/>
    </source>
</evidence>
<dbReference type="PANTHER" id="PTHR43023">
    <property type="entry name" value="PROTEIN TRIGALACTOSYLDIACYLGLYCEROL 3, CHLOROPLASTIC"/>
    <property type="match status" value="1"/>
</dbReference>
<dbReference type="Gene3D" id="3.40.50.300">
    <property type="entry name" value="P-loop containing nucleotide triphosphate hydrolases"/>
    <property type="match status" value="1"/>
</dbReference>
<dbReference type="Proteomes" id="UP000287198">
    <property type="component" value="Unassembled WGS sequence"/>
</dbReference>
<evidence type="ECO:0000256" key="1">
    <source>
        <dbReference type="ARBA" id="ARBA00022448"/>
    </source>
</evidence>
<dbReference type="Pfam" id="PF00005">
    <property type="entry name" value="ABC_tran"/>
    <property type="match status" value="1"/>
</dbReference>
<organism evidence="6 7">
    <name type="scientific">Pseudidiomarina halophila</name>
    <dbReference type="NCBI Taxonomy" id="1449799"/>
    <lineage>
        <taxon>Bacteria</taxon>
        <taxon>Pseudomonadati</taxon>
        <taxon>Pseudomonadota</taxon>
        <taxon>Gammaproteobacteria</taxon>
        <taxon>Alteromonadales</taxon>
        <taxon>Idiomarinaceae</taxon>
        <taxon>Pseudidiomarina</taxon>
    </lineage>
</organism>
<feature type="domain" description="ABC transporter" evidence="5">
    <location>
        <begin position="10"/>
        <end position="248"/>
    </location>
</feature>
<dbReference type="RefSeq" id="WP_126763653.1">
    <property type="nucleotide sequence ID" value="NZ_JBHLTZ010000012.1"/>
</dbReference>
<protein>
    <submittedName>
        <fullName evidence="6">Phospholipid ABC transporter ATP-binding protein MlaF</fullName>
    </submittedName>
</protein>
<accession>A0A432XWG1</accession>
<dbReference type="GO" id="GO:0016887">
    <property type="term" value="F:ATP hydrolysis activity"/>
    <property type="evidence" value="ECO:0007669"/>
    <property type="project" value="InterPro"/>
</dbReference>
<dbReference type="InterPro" id="IPR017871">
    <property type="entry name" value="ABC_transporter-like_CS"/>
</dbReference>
<dbReference type="SUPFAM" id="SSF52540">
    <property type="entry name" value="P-loop containing nucleoside triphosphate hydrolases"/>
    <property type="match status" value="1"/>
</dbReference>
<sequence length="300" mass="32586">MTSADVDDLVVIENVDFAHGYGANKVYKGLEMRIPRGKITAVMGPSGIGKTTLLRLIGGQLKPQHGSIKFAGHDIPQLSRSALYEQRKRMSMLFQSGALFTDMSVYENIAFPIREHSDLPEEIIETIVLMKLEAVGLRGARDLMPAELSGGMARRAALARAIALDPELIMYDEPFAGQDPISMGVIVKLIKSLNNSLGITSIVVTHDVAEVLTIADKVFIIADKKVVAEGTPDELKASDDDLVQQFLSGEPDGPVAFHYDGPSFAKDIFGQELDSDSEKSRERESKQQESAEQKGNGNAG</sequence>
<dbReference type="EMBL" id="PIPW01000002">
    <property type="protein sequence ID" value="RUO53003.1"/>
    <property type="molecule type" value="Genomic_DNA"/>
</dbReference>
<evidence type="ECO:0000256" key="3">
    <source>
        <dbReference type="ARBA" id="ARBA00022840"/>
    </source>
</evidence>
<dbReference type="CDD" id="cd03261">
    <property type="entry name" value="ABC_Org_Solvent_Resistant"/>
    <property type="match status" value="1"/>
</dbReference>
<dbReference type="PROSITE" id="PS00211">
    <property type="entry name" value="ABC_TRANSPORTER_1"/>
    <property type="match status" value="1"/>
</dbReference>
<evidence type="ECO:0000313" key="6">
    <source>
        <dbReference type="EMBL" id="RUO53003.1"/>
    </source>
</evidence>
<dbReference type="SMART" id="SM00382">
    <property type="entry name" value="AAA"/>
    <property type="match status" value="1"/>
</dbReference>
<dbReference type="AlphaFoldDB" id="A0A432XWG1"/>
<name>A0A432XWG1_9GAMM</name>
<feature type="region of interest" description="Disordered" evidence="4">
    <location>
        <begin position="270"/>
        <end position="300"/>
    </location>
</feature>
<dbReference type="PROSITE" id="PS50893">
    <property type="entry name" value="ABC_TRANSPORTER_2"/>
    <property type="match status" value="1"/>
</dbReference>
<keyword evidence="2" id="KW-0547">Nucleotide-binding</keyword>
<feature type="compositionally biased region" description="Basic and acidic residues" evidence="4">
    <location>
        <begin position="276"/>
        <end position="292"/>
    </location>
</feature>
<dbReference type="InterPro" id="IPR003439">
    <property type="entry name" value="ABC_transporter-like_ATP-bd"/>
</dbReference>
<comment type="caution">
    <text evidence="6">The sequence shown here is derived from an EMBL/GenBank/DDBJ whole genome shotgun (WGS) entry which is preliminary data.</text>
</comment>
<keyword evidence="1" id="KW-0813">Transport</keyword>